<dbReference type="InterPro" id="IPR056826">
    <property type="entry name" value="Agd3_CE"/>
</dbReference>
<dbReference type="Pfam" id="PF25115">
    <property type="entry name" value="Agd3_CE"/>
    <property type="match status" value="2"/>
</dbReference>
<dbReference type="GeneID" id="25908111"/>
<evidence type="ECO:0000313" key="4">
    <source>
        <dbReference type="EMBL" id="KNC80012.1"/>
    </source>
</evidence>
<proteinExistence type="predicted"/>
<sequence length="901" mass="103391">MLTNTLTYFVALVTFLVGRMTVAAPASGDYELPLKALVLVTKAELASYPEWILDSMQMPYDLIYLVDEAAHKPSQAAQDLHKNLYDADGNPMYSSVVLETLQLGYVTEVDGGEVFQSALDVTTWDAINEMCRQYQLRKVVLASSSLADEALIPYKGLERGSSEDALIEFYDSDYAKSLLLHIKHDSQFVVGQVNEFVRTIYWYYPATLASDTTHIKPFMKLKPSCAGNNEARILQLTQPDIPSLPCEEIEWVGGFTMEKDGIEEMHFLINSNIYGHHGFVVSDIWFTWMTRGVWPGMRRVPLNTQVDDFFLATGVYNTTLDRQAVADEPVYRTSGTDIELLVQWQDMFNKALPKNSRYVMEFAFNGAGWFDFADLPDNCNPVTIEKRDHFFWVSHTWRHLDMYCPFSDCATYGLTKYEDVKFELEKNEWMAENELFFDVTDDDLSTYPTWSGKSLVTPRISGLNHTESIRAMSDIGITSAVGDNSRLDLMPDNPWHGFPTKVADESGRRIFVIPRFATRVYFDVSLPLQSKMEHASIYGPNCYGNQRTEDVTYPWKCNTKTFKYTRDLDITEILSIEAYETGRNLLAYRTDPYMFHQANIRFFEYQGRVQSLTTMWIEAVAGEFLKYKDLPLFSLKQDDLREFYQQRMNRDACGISAKWVYKNNQPVELKLTGDKDCEAKLTRVENSEFSFTDVATEEHYGFDRTRDIKIKKNADTVLTVGPANGDNKQQAPLPYPPAVRPNTNYDRRKVANSFGAFQSMAATAVFALEKYVKDLLAENLKFVGKYRTLTEEATCRPSDDKLDEKYFAEFDDVSLPTEEAKRKDKQSWYRIMEEEETKLQTELTEKSTEVNDATQAEVIAVIEKDISSSISNMEDWATDMNKQAYENLRTIYENYNAKGQC</sequence>
<evidence type="ECO:0000256" key="1">
    <source>
        <dbReference type="SAM" id="MobiDB-lite"/>
    </source>
</evidence>
<feature type="domain" description="Agd3 deacetylase" evidence="3">
    <location>
        <begin position="302"/>
        <end position="375"/>
    </location>
</feature>
<organism evidence="4 5">
    <name type="scientific">Sphaeroforma arctica JP610</name>
    <dbReference type="NCBI Taxonomy" id="667725"/>
    <lineage>
        <taxon>Eukaryota</taxon>
        <taxon>Ichthyosporea</taxon>
        <taxon>Ichthyophonida</taxon>
        <taxon>Sphaeroforma</taxon>
    </lineage>
</organism>
<feature type="region of interest" description="Disordered" evidence="1">
    <location>
        <begin position="720"/>
        <end position="742"/>
    </location>
</feature>
<evidence type="ECO:0000259" key="3">
    <source>
        <dbReference type="Pfam" id="PF25115"/>
    </source>
</evidence>
<dbReference type="eggNOG" id="ENOG502QR2R">
    <property type="taxonomic scope" value="Eukaryota"/>
</dbReference>
<protein>
    <recommendedName>
        <fullName evidence="3">Agd3 deacetylase domain-containing protein</fullName>
    </recommendedName>
</protein>
<dbReference type="Proteomes" id="UP000054560">
    <property type="component" value="Unassembled WGS sequence"/>
</dbReference>
<feature type="domain" description="Agd3 deacetylase" evidence="3">
    <location>
        <begin position="384"/>
        <end position="656"/>
    </location>
</feature>
<keyword evidence="2" id="KW-0732">Signal</keyword>
<evidence type="ECO:0000256" key="2">
    <source>
        <dbReference type="SAM" id="SignalP"/>
    </source>
</evidence>
<dbReference type="STRING" id="667725.A0A0L0FTA2"/>
<keyword evidence="5" id="KW-1185">Reference proteome</keyword>
<reference evidence="4 5" key="1">
    <citation type="submission" date="2011-02" db="EMBL/GenBank/DDBJ databases">
        <title>The Genome Sequence of Sphaeroforma arctica JP610.</title>
        <authorList>
            <consortium name="The Broad Institute Genome Sequencing Platform"/>
            <person name="Russ C."/>
            <person name="Cuomo C."/>
            <person name="Young S.K."/>
            <person name="Zeng Q."/>
            <person name="Gargeya S."/>
            <person name="Alvarado L."/>
            <person name="Berlin A."/>
            <person name="Chapman S.B."/>
            <person name="Chen Z."/>
            <person name="Freedman E."/>
            <person name="Gellesch M."/>
            <person name="Goldberg J."/>
            <person name="Griggs A."/>
            <person name="Gujja S."/>
            <person name="Heilman E."/>
            <person name="Heiman D."/>
            <person name="Howarth C."/>
            <person name="Mehta T."/>
            <person name="Neiman D."/>
            <person name="Pearson M."/>
            <person name="Roberts A."/>
            <person name="Saif S."/>
            <person name="Shea T."/>
            <person name="Shenoy N."/>
            <person name="Sisk P."/>
            <person name="Stolte C."/>
            <person name="Sykes S."/>
            <person name="White J."/>
            <person name="Yandava C."/>
            <person name="Burger G."/>
            <person name="Gray M.W."/>
            <person name="Holland P.W.H."/>
            <person name="King N."/>
            <person name="Lang F.B.F."/>
            <person name="Roger A.J."/>
            <person name="Ruiz-Trillo I."/>
            <person name="Haas B."/>
            <person name="Nusbaum C."/>
            <person name="Birren B."/>
        </authorList>
    </citation>
    <scope>NUCLEOTIDE SEQUENCE [LARGE SCALE GENOMIC DNA]</scope>
    <source>
        <strain evidence="4 5">JP610</strain>
    </source>
</reference>
<dbReference type="AlphaFoldDB" id="A0A0L0FTA2"/>
<feature type="chain" id="PRO_5005538792" description="Agd3 deacetylase domain-containing protein" evidence="2">
    <location>
        <begin position="24"/>
        <end position="901"/>
    </location>
</feature>
<feature type="signal peptide" evidence="2">
    <location>
        <begin position="1"/>
        <end position="23"/>
    </location>
</feature>
<gene>
    <name evidence="4" type="ORF">SARC_07607</name>
</gene>
<dbReference type="OrthoDB" id="2113314at2759"/>
<accession>A0A0L0FTA2</accession>
<dbReference type="RefSeq" id="XP_014153914.1">
    <property type="nucleotide sequence ID" value="XM_014298439.1"/>
</dbReference>
<dbReference type="EMBL" id="KQ242209">
    <property type="protein sequence ID" value="KNC80012.1"/>
    <property type="molecule type" value="Genomic_DNA"/>
</dbReference>
<name>A0A0L0FTA2_9EUKA</name>
<evidence type="ECO:0000313" key="5">
    <source>
        <dbReference type="Proteomes" id="UP000054560"/>
    </source>
</evidence>